<keyword evidence="1" id="KW-0472">Membrane</keyword>
<dbReference type="Proteomes" id="UP000183317">
    <property type="component" value="Unassembled WGS sequence"/>
</dbReference>
<feature type="transmembrane region" description="Helical" evidence="1">
    <location>
        <begin position="77"/>
        <end position="100"/>
    </location>
</feature>
<dbReference type="EMBL" id="MFDU01000049">
    <property type="protein sequence ID" value="OGE64070.1"/>
    <property type="molecule type" value="Genomic_DNA"/>
</dbReference>
<gene>
    <name evidence="2" type="ORF">A3J13_00290</name>
</gene>
<protein>
    <submittedName>
        <fullName evidence="2">Uncharacterized protein</fullName>
    </submittedName>
</protein>
<name>A0A1F5MFJ2_9BACT</name>
<organism evidence="2 3">
    <name type="scientific">Candidatus Daviesbacteria bacterium RIFCSPLOWO2_02_FULL_36_8</name>
    <dbReference type="NCBI Taxonomy" id="1797793"/>
    <lineage>
        <taxon>Bacteria</taxon>
        <taxon>Candidatus Daviesiibacteriota</taxon>
    </lineage>
</organism>
<sequence length="101" mass="10946">MTKNPLINALTATTYIAFIVFVMDFGTKMVKDPNTFIAPLAIVSLFTLSAAVMGYVFGYEPAQLYFDGKKKAAVNLFLKTVAIFAVITALILVVLFSGILS</sequence>
<evidence type="ECO:0000313" key="2">
    <source>
        <dbReference type="EMBL" id="OGE64070.1"/>
    </source>
</evidence>
<accession>A0A1F5MFJ2</accession>
<evidence type="ECO:0000256" key="1">
    <source>
        <dbReference type="SAM" id="Phobius"/>
    </source>
</evidence>
<keyword evidence="1" id="KW-0812">Transmembrane</keyword>
<reference evidence="2 3" key="1">
    <citation type="journal article" date="2016" name="Nat. Commun.">
        <title>Thousands of microbial genomes shed light on interconnected biogeochemical processes in an aquifer system.</title>
        <authorList>
            <person name="Anantharaman K."/>
            <person name="Brown C.T."/>
            <person name="Hug L.A."/>
            <person name="Sharon I."/>
            <person name="Castelle C.J."/>
            <person name="Probst A.J."/>
            <person name="Thomas B.C."/>
            <person name="Singh A."/>
            <person name="Wilkins M.J."/>
            <person name="Karaoz U."/>
            <person name="Brodie E.L."/>
            <person name="Williams K.H."/>
            <person name="Hubbard S.S."/>
            <person name="Banfield J.F."/>
        </authorList>
    </citation>
    <scope>NUCLEOTIDE SEQUENCE [LARGE SCALE GENOMIC DNA]</scope>
</reference>
<keyword evidence="1" id="KW-1133">Transmembrane helix</keyword>
<dbReference type="AlphaFoldDB" id="A0A1F5MFJ2"/>
<proteinExistence type="predicted"/>
<comment type="caution">
    <text evidence="2">The sequence shown here is derived from an EMBL/GenBank/DDBJ whole genome shotgun (WGS) entry which is preliminary data.</text>
</comment>
<feature type="transmembrane region" description="Helical" evidence="1">
    <location>
        <begin position="37"/>
        <end position="57"/>
    </location>
</feature>
<evidence type="ECO:0000313" key="3">
    <source>
        <dbReference type="Proteomes" id="UP000183317"/>
    </source>
</evidence>
<feature type="transmembrane region" description="Helical" evidence="1">
    <location>
        <begin position="6"/>
        <end position="25"/>
    </location>
</feature>